<evidence type="ECO:0000259" key="2">
    <source>
        <dbReference type="Pfam" id="PF12090"/>
    </source>
</evidence>
<comment type="caution">
    <text evidence="3">The sequence shown here is derived from an EMBL/GenBank/DDBJ whole genome shotgun (WGS) entry which is preliminary data.</text>
</comment>
<feature type="region of interest" description="Disordered" evidence="1">
    <location>
        <begin position="94"/>
        <end position="157"/>
    </location>
</feature>
<feature type="compositionally biased region" description="Low complexity" evidence="1">
    <location>
        <begin position="1024"/>
        <end position="1036"/>
    </location>
</feature>
<dbReference type="EMBL" id="AJWJ01000030">
    <property type="protein sequence ID" value="KAF2077365.1"/>
    <property type="molecule type" value="Genomic_DNA"/>
</dbReference>
<dbReference type="OrthoDB" id="1932706at2759"/>
<feature type="compositionally biased region" description="Low complexity" evidence="1">
    <location>
        <begin position="136"/>
        <end position="156"/>
    </location>
</feature>
<evidence type="ECO:0000313" key="4">
    <source>
        <dbReference type="Proteomes" id="UP000695562"/>
    </source>
</evidence>
<evidence type="ECO:0000313" key="3">
    <source>
        <dbReference type="EMBL" id="KAF2077365.1"/>
    </source>
</evidence>
<feature type="compositionally biased region" description="Low complexity" evidence="1">
    <location>
        <begin position="828"/>
        <end position="882"/>
    </location>
</feature>
<feature type="compositionally biased region" description="Low complexity" evidence="1">
    <location>
        <begin position="298"/>
        <end position="329"/>
    </location>
</feature>
<name>A0A8J4Q276_9MYCE</name>
<feature type="region of interest" description="Disordered" evidence="1">
    <location>
        <begin position="52"/>
        <end position="80"/>
    </location>
</feature>
<feature type="region of interest" description="Disordered" evidence="1">
    <location>
        <begin position="601"/>
        <end position="633"/>
    </location>
</feature>
<feature type="region of interest" description="Disordered" evidence="1">
    <location>
        <begin position="1024"/>
        <end position="1050"/>
    </location>
</feature>
<sequence length="1050" mass="118942">YLSYSHYQPVCTNLKYIQHYMNKQNELQQHIFQSNPLSTTTSALSSTADIGHTTIDTSVPSTTTTTTDTSSSSSTTTTTTTAMEVEMDRANSKYQPNLSQPIHSENSPQFTNDTAASSSSNSMQIDNPTTIGITPNGNHINNNNNNNSIKESSNNNKLTLKRKKELIKLMGLESNNDDDDENLTIKPTTNPIYNLKPSLFIHLYPTIGYTLDNINKNKVYSYNEKNSKEFLNSISQGRLLPDLIQILDEIKSSNYYQGCIVVDIKDYRGFLSSENALTNIQQQQQQQQQKINGRSELSTSTSSTSSKSKSKSNHNNNNNNNSNNNNSNNERNFTSEQLQLFKEYIEKRVLLKPDMESVLLDIKNRISLNQDLILNDYIKQQEKQEKEEEKQENLDPMDNIFDETMLEFEEKYLLAIEPSLELDPDLDVFFNNLETNQNQQYQQRLLNFKRLKTIHHEPLSPYQQQQQVQYQVNQNCFNELPFSKKKTNYFNNMPAKIPNSLKHFNPYTAPSLLSTINPQNLSPETLDSISINNNNLDNNNNKSRNIDNSNNNNSDKNDFLLFKLLGSNQKWDNERRSTLKFYNTDFKDFKSYPYSFQNNNNNNNNIFVNNSSNDNVNNNNNNNNNKKQPEPPFKNGVLPTKQISHDQLKDRVIQYYSTSNLTVLTYEINLKSGSYELLQYITEHPTFYQTIVNLKNLRSHPQYNTNPQYLPMVQKFLSNLNKNVATLTQTLNPELSFIYDTPLPQPLYNSSMIGSYSNALFFLNHLKHSLENSGTYVLVYDSISPKVISTQAVETRKRIEQKLLALNPSLSQTAILISVPAAKPAAATTTTTTSTNIPPSTSSSSASSSAPTTASTTTTTTTTNTNNQTQSITTTTTIQPPTLINSIPLNSNTITTPTTVAPPLIQPTLAPSQIVNPQPTMINPSQSPQQFLELIKSKKMTLSNHMQQGQQQYAMYQKNLALYEQQNPQPVAQIQQTKSIMGNISNQLLVLKNQFQQLLTQEQQILQQLNNNNLGTTTTNINNNNNNTTPMNSTLNAQPLRVINPPTIAK</sequence>
<evidence type="ECO:0000256" key="1">
    <source>
        <dbReference type="SAM" id="MobiDB-lite"/>
    </source>
</evidence>
<feature type="region of interest" description="Disordered" evidence="1">
    <location>
        <begin position="281"/>
        <end position="331"/>
    </location>
</feature>
<gene>
    <name evidence="3" type="ORF">CYY_001293</name>
</gene>
<dbReference type="InterPro" id="IPR046468">
    <property type="entry name" value="Spt20-like_SEP"/>
</dbReference>
<dbReference type="AlphaFoldDB" id="A0A8J4Q276"/>
<feature type="region of interest" description="Disordered" evidence="1">
    <location>
        <begin position="828"/>
        <end position="883"/>
    </location>
</feature>
<keyword evidence="4" id="KW-1185">Reference proteome</keyword>
<feature type="compositionally biased region" description="Polar residues" evidence="1">
    <location>
        <begin position="123"/>
        <end position="135"/>
    </location>
</feature>
<dbReference type="Pfam" id="PF12090">
    <property type="entry name" value="Spt20_SEP"/>
    <property type="match status" value="1"/>
</dbReference>
<protein>
    <recommendedName>
        <fullName evidence="2">Spt20-like SEP domain-containing protein</fullName>
    </recommendedName>
</protein>
<proteinExistence type="predicted"/>
<organism evidence="3 4">
    <name type="scientific">Polysphondylium violaceum</name>
    <dbReference type="NCBI Taxonomy" id="133409"/>
    <lineage>
        <taxon>Eukaryota</taxon>
        <taxon>Amoebozoa</taxon>
        <taxon>Evosea</taxon>
        <taxon>Eumycetozoa</taxon>
        <taxon>Dictyostelia</taxon>
        <taxon>Dictyosteliales</taxon>
        <taxon>Dictyosteliaceae</taxon>
        <taxon>Polysphondylium</taxon>
    </lineage>
</organism>
<feature type="non-terminal residue" evidence="3">
    <location>
        <position position="1"/>
    </location>
</feature>
<feature type="compositionally biased region" description="Low complexity" evidence="1">
    <location>
        <begin position="601"/>
        <end position="625"/>
    </location>
</feature>
<feature type="compositionally biased region" description="Polar residues" evidence="1">
    <location>
        <begin position="94"/>
        <end position="116"/>
    </location>
</feature>
<accession>A0A8J4Q276</accession>
<dbReference type="Proteomes" id="UP000695562">
    <property type="component" value="Unassembled WGS sequence"/>
</dbReference>
<feature type="domain" description="Spt20-like SEP" evidence="2">
    <location>
        <begin position="196"/>
        <end position="429"/>
    </location>
</feature>
<feature type="region of interest" description="Disordered" evidence="1">
    <location>
        <begin position="532"/>
        <end position="554"/>
    </location>
</feature>
<reference evidence="3" key="1">
    <citation type="submission" date="2020-01" db="EMBL/GenBank/DDBJ databases">
        <title>Development of genomics and gene disruption for Polysphondylium violaceum indicates a role for the polyketide synthase stlB in stalk morphogenesis.</title>
        <authorList>
            <person name="Narita B."/>
            <person name="Kawabe Y."/>
            <person name="Kin K."/>
            <person name="Saito T."/>
            <person name="Gibbs R."/>
            <person name="Kuspa A."/>
            <person name="Muzny D."/>
            <person name="Queller D."/>
            <person name="Richards S."/>
            <person name="Strassman J."/>
            <person name="Sucgang R."/>
            <person name="Worley K."/>
            <person name="Schaap P."/>
        </authorList>
    </citation>
    <scope>NUCLEOTIDE SEQUENCE</scope>
    <source>
        <strain evidence="3">QSvi11</strain>
    </source>
</reference>